<evidence type="ECO:0000313" key="2">
    <source>
        <dbReference type="Proteomes" id="UP001498398"/>
    </source>
</evidence>
<keyword evidence="2" id="KW-1185">Reference proteome</keyword>
<evidence type="ECO:0000313" key="1">
    <source>
        <dbReference type="EMBL" id="KAK7448134.1"/>
    </source>
</evidence>
<dbReference type="Proteomes" id="UP001498398">
    <property type="component" value="Unassembled WGS sequence"/>
</dbReference>
<organism evidence="1 2">
    <name type="scientific">Marasmiellus scandens</name>
    <dbReference type="NCBI Taxonomy" id="2682957"/>
    <lineage>
        <taxon>Eukaryota</taxon>
        <taxon>Fungi</taxon>
        <taxon>Dikarya</taxon>
        <taxon>Basidiomycota</taxon>
        <taxon>Agaricomycotina</taxon>
        <taxon>Agaricomycetes</taxon>
        <taxon>Agaricomycetidae</taxon>
        <taxon>Agaricales</taxon>
        <taxon>Marasmiineae</taxon>
        <taxon>Omphalotaceae</taxon>
        <taxon>Marasmiellus</taxon>
    </lineage>
</organism>
<dbReference type="Gene3D" id="3.40.50.1820">
    <property type="entry name" value="alpha/beta hydrolase"/>
    <property type="match status" value="1"/>
</dbReference>
<comment type="caution">
    <text evidence="1">The sequence shown here is derived from an EMBL/GenBank/DDBJ whole genome shotgun (WGS) entry which is preliminary data.</text>
</comment>
<dbReference type="InterPro" id="IPR029058">
    <property type="entry name" value="AB_hydrolase_fold"/>
</dbReference>
<gene>
    <name evidence="1" type="ORF">VKT23_013893</name>
</gene>
<protein>
    <recommendedName>
        <fullName evidence="3">Dienelactone hydrolase domain-containing protein</fullName>
    </recommendedName>
</protein>
<dbReference type="EMBL" id="JBANRG010000039">
    <property type="protein sequence ID" value="KAK7448134.1"/>
    <property type="molecule type" value="Genomic_DNA"/>
</dbReference>
<dbReference type="PANTHER" id="PTHR17630:SF44">
    <property type="entry name" value="PROTEIN AIM2"/>
    <property type="match status" value="1"/>
</dbReference>
<sequence length="150" mass="16385">MTTPAVLAGPPGDCCFSKGVKHSGTPVGRRETIGGVPTYVSEPKSQSGTSTKTVILFMSDIWGPFGNNSMLIQDYFAENGFHVVGLDYFFGDTVDLHEHEPNFSRLEWGRSKRSGANEVVPKWFEAVKEIYGSDAKYCAVGATDDRENAL</sequence>
<dbReference type="PANTHER" id="PTHR17630">
    <property type="entry name" value="DIENELACTONE HYDROLASE"/>
    <property type="match status" value="1"/>
</dbReference>
<evidence type="ECO:0008006" key="3">
    <source>
        <dbReference type="Google" id="ProtNLM"/>
    </source>
</evidence>
<accession>A0ABR1J252</accession>
<name>A0ABR1J252_9AGAR</name>
<proteinExistence type="predicted"/>
<reference evidence="1 2" key="1">
    <citation type="submission" date="2024-01" db="EMBL/GenBank/DDBJ databases">
        <title>A draft genome for the cacao thread blight pathogen Marasmiellus scandens.</title>
        <authorList>
            <person name="Baruah I.K."/>
            <person name="Leung J."/>
            <person name="Bukari Y."/>
            <person name="Amoako-Attah I."/>
            <person name="Meinhardt L.W."/>
            <person name="Bailey B.A."/>
            <person name="Cohen S.P."/>
        </authorList>
    </citation>
    <scope>NUCLEOTIDE SEQUENCE [LARGE SCALE GENOMIC DNA]</scope>
    <source>
        <strain evidence="1 2">GH-19</strain>
    </source>
</reference>